<dbReference type="PANTHER" id="PTHR13373:SF21">
    <property type="entry name" value="NUCLEAR PORE COMPLEX PROTEIN NUP85"/>
    <property type="match status" value="1"/>
</dbReference>
<comment type="subcellular location">
    <subcellularLocation>
        <location evidence="1 9">Nucleus</location>
        <location evidence="1 9">Nuclear pore complex</location>
    </subcellularLocation>
</comment>
<keyword evidence="12" id="KW-1185">Reference proteome</keyword>
<keyword evidence="5 9" id="KW-0653">Protein transport</keyword>
<feature type="region of interest" description="Disordered" evidence="10">
    <location>
        <begin position="1"/>
        <end position="237"/>
    </location>
</feature>
<gene>
    <name evidence="11" type="ORF">SEPCBS57363_006204</name>
</gene>
<keyword evidence="4 9" id="KW-0509">mRNA transport</keyword>
<dbReference type="Proteomes" id="UP001642501">
    <property type="component" value="Unassembled WGS sequence"/>
</dbReference>
<organism evidence="11 12">
    <name type="scientific">Sporothrix epigloea</name>
    <dbReference type="NCBI Taxonomy" id="1892477"/>
    <lineage>
        <taxon>Eukaryota</taxon>
        <taxon>Fungi</taxon>
        <taxon>Dikarya</taxon>
        <taxon>Ascomycota</taxon>
        <taxon>Pezizomycotina</taxon>
        <taxon>Sordariomycetes</taxon>
        <taxon>Sordariomycetidae</taxon>
        <taxon>Ophiostomatales</taxon>
        <taxon>Ophiostomataceae</taxon>
        <taxon>Sporothrix</taxon>
    </lineage>
</organism>
<evidence type="ECO:0000313" key="11">
    <source>
        <dbReference type="EMBL" id="CAK7274512.1"/>
    </source>
</evidence>
<dbReference type="Pfam" id="PF07575">
    <property type="entry name" value="Nucleopor_Nup85"/>
    <property type="match status" value="1"/>
</dbReference>
<feature type="compositionally biased region" description="Acidic residues" evidence="10">
    <location>
        <begin position="605"/>
        <end position="615"/>
    </location>
</feature>
<evidence type="ECO:0000256" key="10">
    <source>
        <dbReference type="SAM" id="MobiDB-lite"/>
    </source>
</evidence>
<evidence type="ECO:0000256" key="8">
    <source>
        <dbReference type="ARBA" id="ARBA00023242"/>
    </source>
</evidence>
<comment type="caution">
    <text evidence="11">The sequence shown here is derived from an EMBL/GenBank/DDBJ whole genome shotgun (WGS) entry which is preliminary data.</text>
</comment>
<protein>
    <recommendedName>
        <fullName evidence="9">Nuclear pore complex protein Nup85</fullName>
    </recommendedName>
</protein>
<evidence type="ECO:0000256" key="1">
    <source>
        <dbReference type="ARBA" id="ARBA00004567"/>
    </source>
</evidence>
<feature type="region of interest" description="Disordered" evidence="10">
    <location>
        <begin position="251"/>
        <end position="282"/>
    </location>
</feature>
<comment type="subunit">
    <text evidence="9">Component of the nuclear pore complex (NPC).</text>
</comment>
<feature type="compositionally biased region" description="Acidic residues" evidence="10">
    <location>
        <begin position="208"/>
        <end position="230"/>
    </location>
</feature>
<keyword evidence="7 9" id="KW-0906">Nuclear pore complex</keyword>
<proteinExistence type="inferred from homology"/>
<keyword evidence="6 9" id="KW-0811">Translocation</keyword>
<keyword evidence="8 9" id="KW-0539">Nucleus</keyword>
<name>A0ABP0E500_9PEZI</name>
<reference evidence="11 12" key="1">
    <citation type="submission" date="2024-01" db="EMBL/GenBank/DDBJ databases">
        <authorList>
            <person name="Allen C."/>
            <person name="Tagirdzhanova G."/>
        </authorList>
    </citation>
    <scope>NUCLEOTIDE SEQUENCE [LARGE SCALE GENOMIC DNA]</scope>
    <source>
        <strain evidence="11 12">CBS 573.63</strain>
    </source>
</reference>
<comment type="similarity">
    <text evidence="2 9">Belongs to the nucleoporin Nup85 family.</text>
</comment>
<feature type="region of interest" description="Disordered" evidence="10">
    <location>
        <begin position="847"/>
        <end position="872"/>
    </location>
</feature>
<evidence type="ECO:0000256" key="2">
    <source>
        <dbReference type="ARBA" id="ARBA00005573"/>
    </source>
</evidence>
<evidence type="ECO:0000256" key="7">
    <source>
        <dbReference type="ARBA" id="ARBA00023132"/>
    </source>
</evidence>
<dbReference type="EMBL" id="CAWUOM010000170">
    <property type="protein sequence ID" value="CAK7274512.1"/>
    <property type="molecule type" value="Genomic_DNA"/>
</dbReference>
<keyword evidence="9" id="KW-0472">Membrane</keyword>
<evidence type="ECO:0000313" key="12">
    <source>
        <dbReference type="Proteomes" id="UP001642501"/>
    </source>
</evidence>
<feature type="region of interest" description="Disordered" evidence="10">
    <location>
        <begin position="598"/>
        <end position="631"/>
    </location>
</feature>
<evidence type="ECO:0000256" key="3">
    <source>
        <dbReference type="ARBA" id="ARBA00022448"/>
    </source>
</evidence>
<sequence>MPNQFFLPEDDDTENNFSSPVTPAGAFGGGNRGSLFRFDGGATGSMNRGELSAPSSAGSFTPAGAPSASYLGSSMMRGMTSTTKSIASPPGASTSRSIFGSTSGFKAASNGGGGGSAASNSPLGRSIQGNKPNFGLGAKRQPSRLNQVMADDDEDVEEEGSAEESEEDGSEKGREEDESDEDAEGDDDEYFTNAAGRRVRIISRSDVGDEGEADEEDAEGEYDEEEEDDNQSGGGDRWLSLARSAIEEEALSQGRAPWMPAIGNENDKEGNSLMGGMDDNGASGSDGDLLSFSMPVIDDRVRKYAENIYRVSVARSGGAGGGLAASVRQPHELRYASIAKGMYRQMGYAELVEAPQLVRQTEVQLSQLYSQGVGVEEDAKRLDEALANTSAQLVALWNAYVESLPRPVHDNNAEDDDGHLAGIGPGPRASAFENAAYVATLALQLHHTRSSENSGNGPEALTPEPLTETLFRWVADNHNPYPEQVQDVLRFQPSPASHGMFWQTIFGSLLQGRVGDAIELLRVGGWQSVRRAGVQAYSGRALANVEWAVQETVGMLESCPGKLGSWDIWSSKWVLFRIHAKSALDQLRRFAEGGRGSSYGNGDNNLDDAEGEDEFSQSYRGGGGQQSMTGLARKAESQVPWDVYENLNIVFDIALGLRERILAVSQDWCEATLGLFGWWDESKVRPPPGSNSNNYGASYPASIHGRSLSISSRLPNAGVGSAPSTFEGYLGRLTRSFHATSDSGLEVNSNSPLEVALASIFEDNPHGLLGLLRAWSLPVAAAVGEIASLGGWLPPHPSTSALAMTMDGLDMEDLEVLGVDPTDPDDSDGFKDNTLVQYAQALTNNADLMPSNENNEDNRYEDGNMSAPPTSPATMDGWELAIHVLGRMNSSERAEETIGEVVLTILKGLDVDSGATIDKIWRLLCDLGMPSYAEQVAGHYGDLLSNETYRFGEAVWYYAIAHRSDKVREIMNALIAYSLIQSAAYPAETDLDSYLRRLLFARRTSLEQLARRDLAAAEVLGRLLSGYATLRHFYNVRDDPSELLLPVQRRTSAAAALTAVIASADDNIRGGLYDQSRDAVVSEDFLLALLGEALVFTNATISASIFSSATPTFSSLVTAPPVVAAETINVLLKAVEDLQTLAGSRVYAMCDDFLQIVLASVPGGLKGSTPADLLRKTTSNVTATSAASGASSSFTLTGSSMLASQLHRTMLGARSGAGGAPFSATTTSVSRAWDWRSGLAAHTTAGDVLQKVRQGVSQALARLWVAEADEMVGLPVIEGGSNVSSLRVGR</sequence>
<keyword evidence="3 9" id="KW-0813">Transport</keyword>
<comment type="function">
    <text evidence="9">Functions as a component of the nuclear pore complex (NPC).</text>
</comment>
<evidence type="ECO:0000256" key="9">
    <source>
        <dbReference type="RuleBase" id="RU365073"/>
    </source>
</evidence>
<feature type="compositionally biased region" description="Polar residues" evidence="10">
    <location>
        <begin position="79"/>
        <end position="104"/>
    </location>
</feature>
<feature type="compositionally biased region" description="Acidic residues" evidence="10">
    <location>
        <begin position="150"/>
        <end position="169"/>
    </location>
</feature>
<feature type="compositionally biased region" description="Acidic residues" evidence="10">
    <location>
        <begin position="176"/>
        <end position="190"/>
    </location>
</feature>
<dbReference type="InterPro" id="IPR011502">
    <property type="entry name" value="Nucleoporin_Nup85"/>
</dbReference>
<evidence type="ECO:0000256" key="6">
    <source>
        <dbReference type="ARBA" id="ARBA00023010"/>
    </source>
</evidence>
<dbReference type="PANTHER" id="PTHR13373">
    <property type="entry name" value="FROUNT PROTEIN-RELATED"/>
    <property type="match status" value="1"/>
</dbReference>
<evidence type="ECO:0000256" key="5">
    <source>
        <dbReference type="ARBA" id="ARBA00022927"/>
    </source>
</evidence>
<accession>A0ABP0E500</accession>
<evidence type="ECO:0000256" key="4">
    <source>
        <dbReference type="ARBA" id="ARBA00022816"/>
    </source>
</evidence>